<evidence type="ECO:0000313" key="1">
    <source>
        <dbReference type="Proteomes" id="UP000694890"/>
    </source>
</evidence>
<evidence type="ECO:0000313" key="2">
    <source>
        <dbReference type="RefSeq" id="XP_050931546.1"/>
    </source>
</evidence>
<dbReference type="GeneID" id="127143257"/>
<dbReference type="Proteomes" id="UP000694890">
    <property type="component" value="Linkage group LG14"/>
</dbReference>
<sequence length="330" mass="37077">MIPSKHLKTLGQKPWERFTTTYSGDYKPFSERPLQVNQLNPRTEAKPDPALVNPPQTKRETWPVFYRCFYRTTNSTYGSTSCAQPPSSYLFPASPSPFGILAPSVSEANEFVDSRVPDVRVAREMGHLFGVGEKGQLHCVCGGKANVLEQQEARDDPQQRIDVLYEEGMIVLTSHVGPACSQDFLRSVCREAGLQHLLNLPVASSPIITNTDDEYWENSAYLRGLRPAVGLKNNTFPQPTSRQCSCCAGEAERPKNCCVEMQTFPPHIPQGSTLPLAHVQPTFYCTEPSRKPLLTEYQASYAAEWPQPKIQLTDFHLRQLPCHWNPRPSL</sequence>
<proteinExistence type="predicted"/>
<name>A0AAJ8BET3_LATCA</name>
<reference evidence="2" key="1">
    <citation type="submission" date="2025-08" db="UniProtKB">
        <authorList>
            <consortium name="RefSeq"/>
        </authorList>
    </citation>
    <scope>IDENTIFICATION</scope>
    <source>
        <tissue evidence="2">Brain</tissue>
    </source>
</reference>
<dbReference type="RefSeq" id="XP_050931546.1">
    <property type="nucleotide sequence ID" value="XM_051075589.1"/>
</dbReference>
<organism evidence="1 2">
    <name type="scientific">Lates calcarifer</name>
    <name type="common">Barramundi</name>
    <name type="synonym">Holocentrus calcarifer</name>
    <dbReference type="NCBI Taxonomy" id="8187"/>
    <lineage>
        <taxon>Eukaryota</taxon>
        <taxon>Metazoa</taxon>
        <taxon>Chordata</taxon>
        <taxon>Craniata</taxon>
        <taxon>Vertebrata</taxon>
        <taxon>Euteleostomi</taxon>
        <taxon>Actinopterygii</taxon>
        <taxon>Neopterygii</taxon>
        <taxon>Teleostei</taxon>
        <taxon>Neoteleostei</taxon>
        <taxon>Acanthomorphata</taxon>
        <taxon>Carangaria</taxon>
        <taxon>Carangaria incertae sedis</taxon>
        <taxon>Centropomidae</taxon>
        <taxon>Lates</taxon>
    </lineage>
</organism>
<gene>
    <name evidence="2" type="primary">LOC127143257</name>
</gene>
<dbReference type="AlphaFoldDB" id="A0AAJ8BET3"/>
<accession>A0AAJ8BET3</accession>
<dbReference type="KEGG" id="lcf:127143257"/>
<protein>
    <submittedName>
        <fullName evidence="2">Uncharacterized protein LOC127143257</fullName>
    </submittedName>
</protein>